<organism evidence="2 3">
    <name type="scientific">Cystoisospora suis</name>
    <dbReference type="NCBI Taxonomy" id="483139"/>
    <lineage>
        <taxon>Eukaryota</taxon>
        <taxon>Sar</taxon>
        <taxon>Alveolata</taxon>
        <taxon>Apicomplexa</taxon>
        <taxon>Conoidasida</taxon>
        <taxon>Coccidia</taxon>
        <taxon>Eucoccidiorida</taxon>
        <taxon>Eimeriorina</taxon>
        <taxon>Sarcocystidae</taxon>
        <taxon>Cystoisospora</taxon>
    </lineage>
</organism>
<comment type="caution">
    <text evidence="2">The sequence shown here is derived from an EMBL/GenBank/DDBJ whole genome shotgun (WGS) entry which is preliminary data.</text>
</comment>
<evidence type="ECO:0000313" key="3">
    <source>
        <dbReference type="Proteomes" id="UP000221165"/>
    </source>
</evidence>
<dbReference type="Proteomes" id="UP000221165">
    <property type="component" value="Unassembled WGS sequence"/>
</dbReference>
<evidence type="ECO:0000313" key="2">
    <source>
        <dbReference type="EMBL" id="PHJ19483.1"/>
    </source>
</evidence>
<dbReference type="AlphaFoldDB" id="A0A2C6KTI7"/>
<sequence length="105" mass="13210">MLFCMYRRESFPLLFFSLLCEWRRRSRHRSTADANKRRKGRRRRGRRGRRRRNGFRWRRGESLFTSRRRLRESMLKRKRKKKKKKRHIVRIATSLGRVYMSLLLV</sequence>
<proteinExistence type="predicted"/>
<protein>
    <submittedName>
        <fullName evidence="2">Uncharacterized protein</fullName>
    </submittedName>
</protein>
<reference evidence="2 3" key="1">
    <citation type="journal article" date="2017" name="Int. J. Parasitol.">
        <title>The genome of the protozoan parasite Cystoisospora suis and a reverse vaccinology approach to identify vaccine candidates.</title>
        <authorList>
            <person name="Palmieri N."/>
            <person name="Shrestha A."/>
            <person name="Ruttkowski B."/>
            <person name="Beck T."/>
            <person name="Vogl C."/>
            <person name="Tomley F."/>
            <person name="Blake D.P."/>
            <person name="Joachim A."/>
        </authorList>
    </citation>
    <scope>NUCLEOTIDE SEQUENCE [LARGE SCALE GENOMIC DNA]</scope>
    <source>
        <strain evidence="2 3">Wien I</strain>
    </source>
</reference>
<keyword evidence="3" id="KW-1185">Reference proteome</keyword>
<evidence type="ECO:0000256" key="1">
    <source>
        <dbReference type="SAM" id="MobiDB-lite"/>
    </source>
</evidence>
<name>A0A2C6KTI7_9APIC</name>
<dbReference type="EMBL" id="MIGC01003424">
    <property type="protein sequence ID" value="PHJ19483.1"/>
    <property type="molecule type" value="Genomic_DNA"/>
</dbReference>
<feature type="compositionally biased region" description="Basic residues" evidence="1">
    <location>
        <begin position="36"/>
        <end position="54"/>
    </location>
</feature>
<gene>
    <name evidence="2" type="ORF">CSUI_006687</name>
</gene>
<dbReference type="GeneID" id="94430051"/>
<dbReference type="VEuPathDB" id="ToxoDB:CSUI_006687"/>
<accession>A0A2C6KTI7</accession>
<dbReference type="RefSeq" id="XP_067921183.1">
    <property type="nucleotide sequence ID" value="XM_068066840.1"/>
</dbReference>
<feature type="region of interest" description="Disordered" evidence="1">
    <location>
        <begin position="25"/>
        <end position="54"/>
    </location>
</feature>